<protein>
    <submittedName>
        <fullName evidence="1">Uncharacterized protein</fullName>
    </submittedName>
</protein>
<keyword evidence="2" id="KW-1185">Reference proteome</keyword>
<comment type="caution">
    <text evidence="1">The sequence shown here is derived from an EMBL/GenBank/DDBJ whole genome shotgun (WGS) entry which is preliminary data.</text>
</comment>
<dbReference type="EMBL" id="BDCO01000002">
    <property type="protein sequence ID" value="GAT34338.1"/>
    <property type="molecule type" value="Genomic_DNA"/>
</dbReference>
<evidence type="ECO:0000313" key="2">
    <source>
        <dbReference type="Proteomes" id="UP000076023"/>
    </source>
</evidence>
<sequence>MSAESFKRGLAAAAKVFTSQSREYKVGDEVLACTFCRGKSFEHRRVLLNTAAATLVNLDWANAQASAMVCDQCSHIMWFFKEPTRVL</sequence>
<gene>
    <name evidence="1" type="ORF">TSACC_22763</name>
</gene>
<evidence type="ECO:0000313" key="1">
    <source>
        <dbReference type="EMBL" id="GAT34338.1"/>
    </source>
</evidence>
<accession>A0A146GCR7</accession>
<name>A0A146GCR7_TERSA</name>
<reference evidence="2" key="1">
    <citation type="journal article" date="2017" name="Genome Announc.">
        <title>Draft Genome Sequence of Terrimicrobium sacchariphilum NM-5T, a Facultative Anaerobic Soil Bacterium of the Class Spartobacteria.</title>
        <authorList>
            <person name="Qiu Y.L."/>
            <person name="Tourlousse D.M."/>
            <person name="Matsuura N."/>
            <person name="Ohashi A."/>
            <person name="Sekiguchi Y."/>
        </authorList>
    </citation>
    <scope>NUCLEOTIDE SEQUENCE [LARGE SCALE GENOMIC DNA]</scope>
    <source>
        <strain evidence="2">NM-5</strain>
    </source>
</reference>
<dbReference type="Proteomes" id="UP000076023">
    <property type="component" value="Unassembled WGS sequence"/>
</dbReference>
<proteinExistence type="predicted"/>
<dbReference type="AlphaFoldDB" id="A0A146GCR7"/>
<dbReference type="InParanoid" id="A0A146GCR7"/>
<organism evidence="1 2">
    <name type="scientific">Terrimicrobium sacchariphilum</name>
    <dbReference type="NCBI Taxonomy" id="690879"/>
    <lineage>
        <taxon>Bacteria</taxon>
        <taxon>Pseudomonadati</taxon>
        <taxon>Verrucomicrobiota</taxon>
        <taxon>Terrimicrobiia</taxon>
        <taxon>Terrimicrobiales</taxon>
        <taxon>Terrimicrobiaceae</taxon>
        <taxon>Terrimicrobium</taxon>
    </lineage>
</organism>